<evidence type="ECO:0000256" key="1">
    <source>
        <dbReference type="ARBA" id="ARBA00001966"/>
    </source>
</evidence>
<dbReference type="InterPro" id="IPR058240">
    <property type="entry name" value="rSAM_sf"/>
</dbReference>
<keyword evidence="4" id="KW-0408">Iron</keyword>
<dbReference type="SMART" id="SM00028">
    <property type="entry name" value="TPR"/>
    <property type="match status" value="1"/>
</dbReference>
<comment type="cofactor">
    <cofactor evidence="1">
        <name>[4Fe-4S] cluster</name>
        <dbReference type="ChEBI" id="CHEBI:49883"/>
    </cofactor>
</comment>
<keyword evidence="3" id="KW-0479">Metal-binding</keyword>
<dbReference type="InterPro" id="IPR007197">
    <property type="entry name" value="rSAM"/>
</dbReference>
<accession>X1BFU5</accession>
<feature type="non-terminal residue" evidence="7">
    <location>
        <position position="1"/>
    </location>
</feature>
<keyword evidence="5" id="KW-0411">Iron-sulfur</keyword>
<feature type="non-terminal residue" evidence="7">
    <location>
        <position position="216"/>
    </location>
</feature>
<dbReference type="Pfam" id="PF04055">
    <property type="entry name" value="Radical_SAM"/>
    <property type="match status" value="1"/>
</dbReference>
<dbReference type="InterPro" id="IPR019734">
    <property type="entry name" value="TPR_rpt"/>
</dbReference>
<evidence type="ECO:0000256" key="4">
    <source>
        <dbReference type="ARBA" id="ARBA00023004"/>
    </source>
</evidence>
<reference evidence="7" key="1">
    <citation type="journal article" date="2014" name="Front. Microbiol.">
        <title>High frequency of phylogenetically diverse reductive dehalogenase-homologous genes in deep subseafloor sedimentary metagenomes.</title>
        <authorList>
            <person name="Kawai M."/>
            <person name="Futagami T."/>
            <person name="Toyoda A."/>
            <person name="Takaki Y."/>
            <person name="Nishi S."/>
            <person name="Hori S."/>
            <person name="Arai W."/>
            <person name="Tsubouchi T."/>
            <person name="Morono Y."/>
            <person name="Uchiyama I."/>
            <person name="Ito T."/>
            <person name="Fujiyama A."/>
            <person name="Inagaki F."/>
            <person name="Takami H."/>
        </authorList>
    </citation>
    <scope>NUCLEOTIDE SEQUENCE</scope>
    <source>
        <strain evidence="7">Expedition CK06-06</strain>
    </source>
</reference>
<name>X1BFU5_9ZZZZ</name>
<dbReference type="InterPro" id="IPR023404">
    <property type="entry name" value="rSAM_horseshoe"/>
</dbReference>
<dbReference type="InterPro" id="IPR051198">
    <property type="entry name" value="BchE-like"/>
</dbReference>
<organism evidence="7">
    <name type="scientific">marine sediment metagenome</name>
    <dbReference type="NCBI Taxonomy" id="412755"/>
    <lineage>
        <taxon>unclassified sequences</taxon>
        <taxon>metagenomes</taxon>
        <taxon>ecological metagenomes</taxon>
    </lineage>
</organism>
<gene>
    <name evidence="7" type="ORF">S01H4_27845</name>
</gene>
<evidence type="ECO:0000256" key="5">
    <source>
        <dbReference type="ARBA" id="ARBA00023014"/>
    </source>
</evidence>
<dbReference type="PROSITE" id="PS50005">
    <property type="entry name" value="TPR"/>
    <property type="match status" value="1"/>
</dbReference>
<dbReference type="PROSITE" id="PS51918">
    <property type="entry name" value="RADICAL_SAM"/>
    <property type="match status" value="1"/>
</dbReference>
<dbReference type="GO" id="GO:0003824">
    <property type="term" value="F:catalytic activity"/>
    <property type="evidence" value="ECO:0007669"/>
    <property type="project" value="InterPro"/>
</dbReference>
<feature type="domain" description="Radical SAM core" evidence="6">
    <location>
        <begin position="1"/>
        <end position="155"/>
    </location>
</feature>
<dbReference type="SUPFAM" id="SSF102114">
    <property type="entry name" value="Radical SAM enzymes"/>
    <property type="match status" value="1"/>
</dbReference>
<evidence type="ECO:0000259" key="6">
    <source>
        <dbReference type="PROSITE" id="PS51918"/>
    </source>
</evidence>
<evidence type="ECO:0000256" key="3">
    <source>
        <dbReference type="ARBA" id="ARBA00022723"/>
    </source>
</evidence>
<dbReference type="GO" id="GO:0046872">
    <property type="term" value="F:metal ion binding"/>
    <property type="evidence" value="ECO:0007669"/>
    <property type="project" value="UniProtKB-KW"/>
</dbReference>
<dbReference type="InterPro" id="IPR011990">
    <property type="entry name" value="TPR-like_helical_dom_sf"/>
</dbReference>
<dbReference type="Gene3D" id="1.25.40.10">
    <property type="entry name" value="Tetratricopeptide repeat domain"/>
    <property type="match status" value="1"/>
</dbReference>
<evidence type="ECO:0000313" key="7">
    <source>
        <dbReference type="EMBL" id="GAG80072.1"/>
    </source>
</evidence>
<dbReference type="Gene3D" id="3.80.30.20">
    <property type="entry name" value="tm_1862 like domain"/>
    <property type="match status" value="1"/>
</dbReference>
<dbReference type="PANTHER" id="PTHR43409">
    <property type="entry name" value="ANAEROBIC MAGNESIUM-PROTOPORPHYRIN IX MONOMETHYL ESTER CYCLASE-RELATED"/>
    <property type="match status" value="1"/>
</dbReference>
<evidence type="ECO:0000256" key="2">
    <source>
        <dbReference type="ARBA" id="ARBA00022691"/>
    </source>
</evidence>
<dbReference type="AlphaFoldDB" id="X1BFU5"/>
<comment type="caution">
    <text evidence="7">The sequence shown here is derived from an EMBL/GenBank/DDBJ whole genome shotgun (WGS) entry which is preliminary data.</text>
</comment>
<proteinExistence type="predicted"/>
<protein>
    <recommendedName>
        <fullName evidence="6">Radical SAM core domain-containing protein</fullName>
    </recommendedName>
</protein>
<dbReference type="Pfam" id="PF13181">
    <property type="entry name" value="TPR_8"/>
    <property type="match status" value="1"/>
</dbReference>
<dbReference type="GO" id="GO:0051536">
    <property type="term" value="F:iron-sulfur cluster binding"/>
    <property type="evidence" value="ECO:0007669"/>
    <property type="project" value="UniProtKB-KW"/>
</dbReference>
<keyword evidence="2" id="KW-0949">S-adenosyl-L-methionine</keyword>
<dbReference type="EMBL" id="BART01013697">
    <property type="protein sequence ID" value="GAG80072.1"/>
    <property type="molecule type" value="Genomic_DNA"/>
</dbReference>
<sequence length="216" mass="25566">IRPEMSYEVIKKMKLAGCEHIIFGIESGSQRVLDLMKKHYRVEDADRIIRWMHKVGIIVTCNFMFGFPGETEEDFELTLDFIKRNAEYLDRVYPSRTYCALEEFSYLNTHLEEFGIKPNPPNHLYWETIDGKNSYPERLRCCEEFCKLASSLGIEVGSGVQTSVELDRWFNLGNYYETIKDYEKMMECYEKYMEIDPHNEVVLNKIKLYTSNKEVL</sequence>